<dbReference type="SUPFAM" id="SSF52467">
    <property type="entry name" value="DHS-like NAD/FAD-binding domain"/>
    <property type="match status" value="1"/>
</dbReference>
<dbReference type="InterPro" id="IPR029035">
    <property type="entry name" value="DHS-like_NAD/FAD-binding_dom"/>
</dbReference>
<dbReference type="OrthoDB" id="5509947at2"/>
<evidence type="ECO:0000313" key="1">
    <source>
        <dbReference type="EMBL" id="AOS46429.1"/>
    </source>
</evidence>
<dbReference type="Proteomes" id="UP000095228">
    <property type="component" value="Chromosome"/>
</dbReference>
<organism evidence="1 2">
    <name type="scientific">Lacunisphaera limnophila</name>
    <dbReference type="NCBI Taxonomy" id="1838286"/>
    <lineage>
        <taxon>Bacteria</taxon>
        <taxon>Pseudomonadati</taxon>
        <taxon>Verrucomicrobiota</taxon>
        <taxon>Opitutia</taxon>
        <taxon>Opitutales</taxon>
        <taxon>Opitutaceae</taxon>
        <taxon>Lacunisphaera</taxon>
    </lineage>
</organism>
<keyword evidence="2" id="KW-1185">Reference proteome</keyword>
<name>A0A1D8AZW6_9BACT</name>
<protein>
    <recommendedName>
        <fullName evidence="3">SIR2-like domain-containing protein</fullName>
    </recommendedName>
</protein>
<accession>A0A1D8AZW6</accession>
<gene>
    <name evidence="1" type="ORF">Verru16b_03535</name>
</gene>
<dbReference type="RefSeq" id="WP_157772520.1">
    <property type="nucleotide sequence ID" value="NZ_CP016094.1"/>
</dbReference>
<evidence type="ECO:0008006" key="3">
    <source>
        <dbReference type="Google" id="ProtNLM"/>
    </source>
</evidence>
<proteinExistence type="predicted"/>
<dbReference type="STRING" id="1838286.Verru16b_03535"/>
<reference evidence="1 2" key="1">
    <citation type="submission" date="2016-06" db="EMBL/GenBank/DDBJ databases">
        <title>Three novel species with peptidoglycan cell walls form the new genus Lacunisphaera gen. nov. in the family Opitutaceae of the verrucomicrobial subdivision 4.</title>
        <authorList>
            <person name="Rast P."/>
            <person name="Gloeckner I."/>
            <person name="Jogler M."/>
            <person name="Boedeker C."/>
            <person name="Jeske O."/>
            <person name="Wiegand S."/>
            <person name="Reinhardt R."/>
            <person name="Schumann P."/>
            <person name="Rohde M."/>
            <person name="Spring S."/>
            <person name="Gloeckner F.O."/>
            <person name="Jogler C."/>
        </authorList>
    </citation>
    <scope>NUCLEOTIDE SEQUENCE [LARGE SCALE GENOMIC DNA]</scope>
    <source>
        <strain evidence="1 2">IG16b</strain>
    </source>
</reference>
<dbReference type="EMBL" id="CP016094">
    <property type="protein sequence ID" value="AOS46429.1"/>
    <property type="molecule type" value="Genomic_DNA"/>
</dbReference>
<evidence type="ECO:0000313" key="2">
    <source>
        <dbReference type="Proteomes" id="UP000095228"/>
    </source>
</evidence>
<dbReference type="KEGG" id="obg:Verru16b_03535"/>
<sequence length="464" mass="50038">MPLPVELNQAVVAPGGGRLALILGAGCSVEAPTGVPVARVCSQALHDDFVADGFLAAGECTKPDDLSVLADLVFLKAGTQEPLVTRLRQRYQLHAKMPNEGYLIAAALLTERAIASIVTLNYDVAITAAVAALSCGDIVGIIEGPHHLGNQTNHNIYYLHRSANEVDPNAWVLRTVTIQAEWQGNWEQQITQHVLVRPVVVFAGIGTAVTVLLESAKLMRQAIPAATRQYLVNPSPSAGSGFFQQMQLADDRYIQMGWCDFMRQLADRLVVEHHQLLAASAQEKALENNHTNENLTPILAQLRGHGVVTAGRIRANWLLNDKRPYQPMDGNVSPLQADLLLGIAYIARNSTTEVSVAEDGLVEFRRGGKVISAVIVASGCGHRKTASIETRINQRRPQWRTRGIQPTATLVAATSDGPVTITPPTDLVRGEGPANDIITGQTSLSYHHLETLRANPALVAAIVP</sequence>
<dbReference type="AlphaFoldDB" id="A0A1D8AZW6"/>